<dbReference type="HOGENOM" id="CLU_1546787_0_0_4"/>
<organism evidence="3 4">
    <name type="scientific">Sulfuricella denitrificans (strain DSM 22764 / NBRC 105220 / skB26)</name>
    <dbReference type="NCBI Taxonomy" id="1163617"/>
    <lineage>
        <taxon>Bacteria</taxon>
        <taxon>Pseudomonadati</taxon>
        <taxon>Pseudomonadota</taxon>
        <taxon>Betaproteobacteria</taxon>
        <taxon>Nitrosomonadales</taxon>
        <taxon>Sulfuricellaceae</taxon>
        <taxon>Sulfuricella</taxon>
    </lineage>
</organism>
<dbReference type="Proteomes" id="UP000015559">
    <property type="component" value="Chromosome"/>
</dbReference>
<feature type="region of interest" description="Disordered" evidence="1">
    <location>
        <begin position="104"/>
        <end position="173"/>
    </location>
</feature>
<dbReference type="InterPro" id="IPR031939">
    <property type="entry name" value="Adhesin_E-like"/>
</dbReference>
<dbReference type="EMBL" id="AP013066">
    <property type="protein sequence ID" value="BAN34806.1"/>
    <property type="molecule type" value="Genomic_DNA"/>
</dbReference>
<feature type="domain" description="Surface-adhesin protein E-like" evidence="2">
    <location>
        <begin position="4"/>
        <end position="98"/>
    </location>
</feature>
<dbReference type="Pfam" id="PF16747">
    <property type="entry name" value="Adhesin_E"/>
    <property type="match status" value="1"/>
</dbReference>
<evidence type="ECO:0000313" key="3">
    <source>
        <dbReference type="EMBL" id="BAN34806.1"/>
    </source>
</evidence>
<evidence type="ECO:0000313" key="4">
    <source>
        <dbReference type="Proteomes" id="UP000015559"/>
    </source>
</evidence>
<protein>
    <recommendedName>
        <fullName evidence="2">Surface-adhesin protein E-like domain-containing protein</fullName>
    </recommendedName>
</protein>
<evidence type="ECO:0000256" key="1">
    <source>
        <dbReference type="SAM" id="MobiDB-lite"/>
    </source>
</evidence>
<gene>
    <name evidence="3" type="ORF">SCD_n00966</name>
</gene>
<proteinExistence type="predicted"/>
<sequence length="173" mass="19065">MRAEIDIASLLRQGNIVTAWDREVYAALEQARPGDFYFKSAKSLMRYNCSGRTADLLMKVYYAEDGSEITTITASYYGKPNYVIPDTEGEKKFEHACQYKKPEEKKLVTVTRKKSEKSKETDKTAAMSAKEVTSGDKAKPAAPENPVKPPPRSLPILKPSGTLPKPAGDSGKG</sequence>
<reference evidence="3 4" key="1">
    <citation type="journal article" date="2012" name="Appl. Environ. Microbiol.">
        <title>Draft genome sequence of a psychrotolerant sulfur-oxidizing bacterium, Sulfuricella denitrificans skB26, and proteomic insights into cold adaptation.</title>
        <authorList>
            <person name="Watanabe T."/>
            <person name="Kojima H."/>
            <person name="Fukui M."/>
        </authorList>
    </citation>
    <scope>NUCLEOTIDE SEQUENCE [LARGE SCALE GENOMIC DNA]</scope>
    <source>
        <strain evidence="4">skB26</strain>
    </source>
</reference>
<keyword evidence="4" id="KW-1185">Reference proteome</keyword>
<accession>S6AFV3</accession>
<name>S6AFV3_SULDS</name>
<dbReference type="KEGG" id="sdr:SCD_n00966"/>
<dbReference type="AlphaFoldDB" id="S6AFV3"/>
<evidence type="ECO:0000259" key="2">
    <source>
        <dbReference type="Pfam" id="PF16747"/>
    </source>
</evidence>